<evidence type="ECO:0000313" key="3">
    <source>
        <dbReference type="Proteomes" id="UP000652219"/>
    </source>
</evidence>
<evidence type="ECO:0000313" key="2">
    <source>
        <dbReference type="EMBL" id="KAF6820687.1"/>
    </source>
</evidence>
<dbReference type="AlphaFoldDB" id="A0A8H6JWY6"/>
<sequence length="450" mass="48869">MIGAGDASKLHVGPHLSTQLKWSGVVVILQRLSCAVYFALVPLSVPSHIFCTLRLFTALGTGFSFTHVPDQSGHGELSPVRRAGSNRQSGPDTTFRIPLRRRNHRRKAQFDMGPAREVLFGFQSCRQPDRLKQISKSSLAGIPRVSSTARRHHIVTAIAAERKVRDNQAREGRGRSSAAAYQSSEPRRAHSSAPGEGTFNAQLRGVRLLGREHHRGSATHARCLNHGLHLTGRPSFWLVGGGSGAIGSHMAYRAPSLSVSWCSFCFFIWGCSRMIGGGRITLAATSFVEDAGTVARFHGDGGFLVACHRTPRSHTSHTSHAPAARACLTEGGKKFNSSRDPFQRAERNEVLERPSIAGEQGRPAIRLPRTTYKAQPSSVGLCLLKEALVRVHAGGVAIQCLRGGEAGWTRRSLHSVHHTTIALQNICPPVCFDRCRTRTDGVVLGMRSGT</sequence>
<feature type="region of interest" description="Disordered" evidence="1">
    <location>
        <begin position="72"/>
        <end position="95"/>
    </location>
</feature>
<organism evidence="2 3">
    <name type="scientific">Colletotrichum sojae</name>
    <dbReference type="NCBI Taxonomy" id="2175907"/>
    <lineage>
        <taxon>Eukaryota</taxon>
        <taxon>Fungi</taxon>
        <taxon>Dikarya</taxon>
        <taxon>Ascomycota</taxon>
        <taxon>Pezizomycotina</taxon>
        <taxon>Sordariomycetes</taxon>
        <taxon>Hypocreomycetidae</taxon>
        <taxon>Glomerellales</taxon>
        <taxon>Glomerellaceae</taxon>
        <taxon>Colletotrichum</taxon>
        <taxon>Colletotrichum orchidearum species complex</taxon>
    </lineage>
</organism>
<reference evidence="2 3" key="1">
    <citation type="journal article" date="2020" name="Phytopathology">
        <title>Genome Sequence Resources of Colletotrichum truncatum, C. plurivorum, C. musicola, and C. sojae: Four Species Pathogenic to Soybean (Glycine max).</title>
        <authorList>
            <person name="Rogerio F."/>
            <person name="Boufleur T.R."/>
            <person name="Ciampi-Guillardi M."/>
            <person name="Sukno S.A."/>
            <person name="Thon M.R."/>
            <person name="Massola Junior N.S."/>
            <person name="Baroncelli R."/>
        </authorList>
    </citation>
    <scope>NUCLEOTIDE SEQUENCE [LARGE SCALE GENOMIC DNA]</scope>
    <source>
        <strain evidence="2 3">LFN0009</strain>
    </source>
</reference>
<feature type="compositionally biased region" description="Basic and acidic residues" evidence="1">
    <location>
        <begin position="161"/>
        <end position="174"/>
    </location>
</feature>
<accession>A0A8H6JWY6</accession>
<gene>
    <name evidence="2" type="ORF">CSOJ01_00531</name>
</gene>
<keyword evidence="3" id="KW-1185">Reference proteome</keyword>
<dbReference type="Proteomes" id="UP000652219">
    <property type="component" value="Unassembled WGS sequence"/>
</dbReference>
<comment type="caution">
    <text evidence="2">The sequence shown here is derived from an EMBL/GenBank/DDBJ whole genome shotgun (WGS) entry which is preliminary data.</text>
</comment>
<dbReference type="EMBL" id="WIGN01000004">
    <property type="protein sequence ID" value="KAF6820687.1"/>
    <property type="molecule type" value="Genomic_DNA"/>
</dbReference>
<feature type="region of interest" description="Disordered" evidence="1">
    <location>
        <begin position="161"/>
        <end position="198"/>
    </location>
</feature>
<proteinExistence type="predicted"/>
<protein>
    <submittedName>
        <fullName evidence="2">Uncharacterized protein</fullName>
    </submittedName>
</protein>
<name>A0A8H6JWY6_9PEZI</name>
<evidence type="ECO:0000256" key="1">
    <source>
        <dbReference type="SAM" id="MobiDB-lite"/>
    </source>
</evidence>